<sequence>MVALNLRYVAELVGSGRLGFVATNGLQDYLVIEGQQEDEYRLRIKEGWRVAEIRPICRSINPKLIHSHPDLLKARAFSYTLVILEHPALKAREGKHDGDAVISDDPIRPGK</sequence>
<accession>A0A556QMN0</accession>
<name>A0A556QMN0_9BACT</name>
<keyword evidence="2" id="KW-1185">Reference proteome</keyword>
<proteinExistence type="predicted"/>
<evidence type="ECO:0000313" key="2">
    <source>
        <dbReference type="Proteomes" id="UP000315648"/>
    </source>
</evidence>
<dbReference type="OrthoDB" id="9897672at2"/>
<dbReference type="Proteomes" id="UP000315648">
    <property type="component" value="Unassembled WGS sequence"/>
</dbReference>
<dbReference type="EMBL" id="VMBG01000001">
    <property type="protein sequence ID" value="TSJ77894.1"/>
    <property type="molecule type" value="Genomic_DNA"/>
</dbReference>
<protein>
    <submittedName>
        <fullName evidence="1">Uncharacterized protein</fullName>
    </submittedName>
</protein>
<organism evidence="1 2">
    <name type="scientific">Rariglobus hedericola</name>
    <dbReference type="NCBI Taxonomy" id="2597822"/>
    <lineage>
        <taxon>Bacteria</taxon>
        <taxon>Pseudomonadati</taxon>
        <taxon>Verrucomicrobiota</taxon>
        <taxon>Opitutia</taxon>
        <taxon>Opitutales</taxon>
        <taxon>Opitutaceae</taxon>
        <taxon>Rariglobus</taxon>
    </lineage>
</organism>
<dbReference type="RefSeq" id="WP_144228236.1">
    <property type="nucleotide sequence ID" value="NZ_CBCRVV010000001.1"/>
</dbReference>
<comment type="caution">
    <text evidence="1">The sequence shown here is derived from an EMBL/GenBank/DDBJ whole genome shotgun (WGS) entry which is preliminary data.</text>
</comment>
<reference evidence="1 2" key="1">
    <citation type="submission" date="2019-07" db="EMBL/GenBank/DDBJ databases">
        <title>Description of 53C-WASEF.</title>
        <authorList>
            <person name="Pitt A."/>
            <person name="Hahn M.W."/>
        </authorList>
    </citation>
    <scope>NUCLEOTIDE SEQUENCE [LARGE SCALE GENOMIC DNA]</scope>
    <source>
        <strain evidence="1 2">53C-WASEF</strain>
    </source>
</reference>
<gene>
    <name evidence="1" type="ORF">FPL22_00875</name>
</gene>
<dbReference type="AlphaFoldDB" id="A0A556QMN0"/>
<evidence type="ECO:0000313" key="1">
    <source>
        <dbReference type="EMBL" id="TSJ77894.1"/>
    </source>
</evidence>